<dbReference type="EMBL" id="JACIVA010000055">
    <property type="protein sequence ID" value="MBB1098128.1"/>
    <property type="molecule type" value="Genomic_DNA"/>
</dbReference>
<dbReference type="Gene3D" id="1.10.10.10">
    <property type="entry name" value="Winged helix-like DNA-binding domain superfamily/Winged helix DNA-binding domain"/>
    <property type="match status" value="1"/>
</dbReference>
<dbReference type="Proteomes" id="UP000517106">
    <property type="component" value="Unassembled WGS sequence"/>
</dbReference>
<proteinExistence type="predicted"/>
<dbReference type="InterPro" id="IPR036390">
    <property type="entry name" value="WH_DNA-bd_sf"/>
</dbReference>
<evidence type="ECO:0000313" key="1">
    <source>
        <dbReference type="EMBL" id="MBB1098128.1"/>
    </source>
</evidence>
<keyword evidence="2" id="KW-1185">Reference proteome</keyword>
<accession>A0A7W3UM56</accession>
<reference evidence="1 2" key="1">
    <citation type="submission" date="2020-07" db="EMBL/GenBank/DDBJ databases">
        <title>Description of Limosilactobacillus balticus sp. nov., Limosilactobacillus agrestis sp. nov., Limosilactobacillus albertensis sp. nov., Limosilactobacillus rudii sp. nov., Limosilactobacillus fastidiosus sp. nov., five novel Limosilactobacillus species isolated from the vertebrate gastrointestinal tract, and proposal of 6 subspecies of Limosilactobacillus reuteri adapted to the gastrointestinal tract of specific vertebrate hosts.</title>
        <authorList>
            <person name="Li F."/>
            <person name="Cheng C."/>
            <person name="Zheng J."/>
            <person name="Quevedo R.M."/>
            <person name="Li J."/>
            <person name="Roos S."/>
            <person name="Gaenzle M.G."/>
            <person name="Walter J."/>
        </authorList>
    </citation>
    <scope>NUCLEOTIDE SEQUENCE [LARGE SCALE GENOMIC DNA]</scope>
    <source>
        <strain evidence="1 2">STM2_1</strain>
    </source>
</reference>
<gene>
    <name evidence="1" type="ORF">H5S09_09280</name>
</gene>
<dbReference type="SUPFAM" id="SSF46785">
    <property type="entry name" value="Winged helix' DNA-binding domain"/>
    <property type="match status" value="1"/>
</dbReference>
<dbReference type="InterPro" id="IPR036388">
    <property type="entry name" value="WH-like_DNA-bd_sf"/>
</dbReference>
<protein>
    <recommendedName>
        <fullName evidence="3">HTH hxlR-type domain-containing protein</fullName>
    </recommendedName>
</protein>
<comment type="caution">
    <text evidence="1">The sequence shown here is derived from an EMBL/GenBank/DDBJ whole genome shotgun (WGS) entry which is preliminary data.</text>
</comment>
<sequence length="131" mass="15121">MLNNNYRQGIEYPLSILREKEFPQILFWLGIKPLNFEDLQELVTGVSINRLISVIEELQDHYLISPIKKAECFTLTNGGAELARLVTSLGVWGRQQMDENTGNDSQRVILPDSSMNQSDLLKYRKEMSQYI</sequence>
<organism evidence="1 2">
    <name type="scientific">Limosilactobacillus rudii</name>
    <dbReference type="NCBI Taxonomy" id="2759755"/>
    <lineage>
        <taxon>Bacteria</taxon>
        <taxon>Bacillati</taxon>
        <taxon>Bacillota</taxon>
        <taxon>Bacilli</taxon>
        <taxon>Lactobacillales</taxon>
        <taxon>Lactobacillaceae</taxon>
        <taxon>Limosilactobacillus</taxon>
    </lineage>
</organism>
<dbReference type="AlphaFoldDB" id="A0A7W3UM56"/>
<evidence type="ECO:0000313" key="2">
    <source>
        <dbReference type="Proteomes" id="UP000517106"/>
    </source>
</evidence>
<evidence type="ECO:0008006" key="3">
    <source>
        <dbReference type="Google" id="ProtNLM"/>
    </source>
</evidence>
<dbReference type="RefSeq" id="WP_182596841.1">
    <property type="nucleotide sequence ID" value="NZ_JACIVA010000055.1"/>
</dbReference>
<name>A0A7W3UM56_9LACO</name>